<reference evidence="10" key="2">
    <citation type="submission" date="2021-01" db="UniProtKB">
        <authorList>
            <consortium name="EnsemblMetazoa"/>
        </authorList>
    </citation>
    <scope>IDENTIFICATION</scope>
</reference>
<dbReference type="GO" id="GO:0051301">
    <property type="term" value="P:cell division"/>
    <property type="evidence" value="ECO:0007669"/>
    <property type="project" value="UniProtKB-KW"/>
</dbReference>
<reference evidence="11" key="1">
    <citation type="submission" date="2015-02" db="EMBL/GenBank/DDBJ databases">
        <title>Genome sequencing for Strongylocentrotus purpuratus.</title>
        <authorList>
            <person name="Murali S."/>
            <person name="Liu Y."/>
            <person name="Vee V."/>
            <person name="English A."/>
            <person name="Wang M."/>
            <person name="Skinner E."/>
            <person name="Han Y."/>
            <person name="Muzny D.M."/>
            <person name="Worley K.C."/>
            <person name="Gibbs R.A."/>
        </authorList>
    </citation>
    <scope>NUCLEOTIDE SEQUENCE</scope>
</reference>
<keyword evidence="6" id="KW-0539">Nucleus</keyword>
<keyword evidence="5" id="KW-0498">Mitosis</keyword>
<dbReference type="AlphaFoldDB" id="A0A7M7NJP5"/>
<feature type="region of interest" description="Disordered" evidence="9">
    <location>
        <begin position="683"/>
        <end position="714"/>
    </location>
</feature>
<keyword evidence="3" id="KW-0963">Cytoplasm</keyword>
<organism evidence="10 11">
    <name type="scientific">Strongylocentrotus purpuratus</name>
    <name type="common">Purple sea urchin</name>
    <dbReference type="NCBI Taxonomy" id="7668"/>
    <lineage>
        <taxon>Eukaryota</taxon>
        <taxon>Metazoa</taxon>
        <taxon>Echinodermata</taxon>
        <taxon>Eleutherozoa</taxon>
        <taxon>Echinozoa</taxon>
        <taxon>Echinoidea</taxon>
        <taxon>Euechinoidea</taxon>
        <taxon>Echinacea</taxon>
        <taxon>Camarodonta</taxon>
        <taxon>Echinidea</taxon>
        <taxon>Strongylocentrotidae</taxon>
        <taxon>Strongylocentrotus</taxon>
    </lineage>
</organism>
<keyword evidence="4" id="KW-0132">Cell division</keyword>
<keyword evidence="7" id="KW-0131">Cell cycle</keyword>
<keyword evidence="11" id="KW-1185">Reference proteome</keyword>
<feature type="region of interest" description="Disordered" evidence="9">
    <location>
        <begin position="591"/>
        <end position="664"/>
    </location>
</feature>
<dbReference type="GeneID" id="586539"/>
<dbReference type="RefSeq" id="XP_030837485.1">
    <property type="nucleotide sequence ID" value="XM_030981625.1"/>
</dbReference>
<evidence type="ECO:0000256" key="2">
    <source>
        <dbReference type="ARBA" id="ARBA00004496"/>
    </source>
</evidence>
<dbReference type="EnsemblMetazoa" id="XM_030981626">
    <property type="protein sequence ID" value="XP_030837486"/>
    <property type="gene ID" value="LOC586539"/>
</dbReference>
<comment type="subcellular location">
    <subcellularLocation>
        <location evidence="2">Cytoplasm</location>
    </subcellularLocation>
    <subcellularLocation>
        <location evidence="1">Nucleus</location>
    </subcellularLocation>
</comment>
<dbReference type="Pfam" id="PF10221">
    <property type="entry name" value="Mat89Bb"/>
    <property type="match status" value="2"/>
</dbReference>
<dbReference type="PANTHER" id="PTHR12955:SF1">
    <property type="entry name" value="INTEGRATOR COMPLEX SUBUNIT 13"/>
    <property type="match status" value="1"/>
</dbReference>
<feature type="region of interest" description="Disordered" evidence="9">
    <location>
        <begin position="304"/>
        <end position="333"/>
    </location>
</feature>
<dbReference type="InParanoid" id="A0A7M7NJP5"/>
<dbReference type="GO" id="GO:0005737">
    <property type="term" value="C:cytoplasm"/>
    <property type="evidence" value="ECO:0007669"/>
    <property type="project" value="UniProtKB-SubCell"/>
</dbReference>
<evidence type="ECO:0000313" key="11">
    <source>
        <dbReference type="Proteomes" id="UP000007110"/>
    </source>
</evidence>
<sequence length="714" mass="77362">MAFPPSMKTVFVIDHSASFAESCNQPFEFDVVSKARTPGLIPLAPLSKSLWTCCIEGIMEYCRVVYDIFPQSRNVCLIASDSLAHVINGWRAAEQNTTHIMTALAHLGPPPGDGETADVSITNGLEGAVEMLCERTDLQRELSDDEASPNINRGRIICLTSLTTIEQIDEIKDYLKENIQHQNKIASASDDLLPIDHCELCLVNIHPVDQAPAVRLTQDLSVVSSHQSCHVTTTKAGRHLATKLVSLLQTHFDLAITTVTGIPMKEEQNASSSANYDVELLHHRQAHVEIHKMEHIVAAQELKSEGDGKGAGGGGSSGAAGAGGGGGGGSGDGGSKAGGVNKVLLKWCQPRVAGAELLHCTGAYGVSPVDVNSRPSLCLTNFLLNGRQVMLEQPRKQGTKCISHMLASHGGQINLHCLSTSRSPLEDPPSISEGCGGRVTNYRINDFGDFMKENRLAPCQEGSDSESELPLERAKAQLERMSRHWPLIISDTVIFNMLSHIDPLPSLLMKPVIDEDDVLECKKAILHLVGMETRNEPLPIPSSTTRGKGSKKEEQYRLMWSELETYVRAASTTSSAHEEVLECLLACKKPDEASPSRGRKTSSEKSTTKSEKPEAEKMDTSSSKTEGTATTTDVAGANLFPRNPLEPPPIKKQKINAGDTIGRAKGAPESLLSLWKTRIASLHSRSQREFSGRAESKEAKADLYPNLPKKENGK</sequence>
<dbReference type="PANTHER" id="PTHR12955">
    <property type="entry name" value="SARCOMA ANTIGEN NY-SAR-95-RELATED"/>
    <property type="match status" value="1"/>
</dbReference>
<evidence type="ECO:0000313" key="10">
    <source>
        <dbReference type="EnsemblMetazoa" id="XP_030837485"/>
    </source>
</evidence>
<evidence type="ECO:0000256" key="3">
    <source>
        <dbReference type="ARBA" id="ARBA00022490"/>
    </source>
</evidence>
<feature type="compositionally biased region" description="Polar residues" evidence="9">
    <location>
        <begin position="620"/>
        <end position="633"/>
    </location>
</feature>
<evidence type="ECO:0000256" key="6">
    <source>
        <dbReference type="ARBA" id="ARBA00023242"/>
    </source>
</evidence>
<dbReference type="GO" id="GO:0032039">
    <property type="term" value="C:integrator complex"/>
    <property type="evidence" value="ECO:0000318"/>
    <property type="project" value="GO_Central"/>
</dbReference>
<dbReference type="OMA" id="NCTAMHR"/>
<dbReference type="RefSeq" id="XP_030837486.1">
    <property type="nucleotide sequence ID" value="XM_030981626.1"/>
</dbReference>
<feature type="compositionally biased region" description="Gly residues" evidence="9">
    <location>
        <begin position="309"/>
        <end position="333"/>
    </location>
</feature>
<accession>A0A7M7NJP5</accession>
<evidence type="ECO:0000256" key="1">
    <source>
        <dbReference type="ARBA" id="ARBA00004123"/>
    </source>
</evidence>
<name>A0A7M7NJP5_STRPU</name>
<evidence type="ECO:0000256" key="7">
    <source>
        <dbReference type="ARBA" id="ARBA00023306"/>
    </source>
</evidence>
<dbReference type="Proteomes" id="UP000007110">
    <property type="component" value="Unassembled WGS sequence"/>
</dbReference>
<feature type="compositionally biased region" description="Basic and acidic residues" evidence="9">
    <location>
        <begin position="601"/>
        <end position="619"/>
    </location>
</feature>
<evidence type="ECO:0000256" key="5">
    <source>
        <dbReference type="ARBA" id="ARBA00022776"/>
    </source>
</evidence>
<comment type="similarity">
    <text evidence="8">Belongs to the Integrator subunit 13 family.</text>
</comment>
<dbReference type="CTD" id="55726"/>
<proteinExistence type="inferred from homology"/>
<evidence type="ECO:0000256" key="4">
    <source>
        <dbReference type="ARBA" id="ARBA00022618"/>
    </source>
</evidence>
<evidence type="ECO:0008006" key="12">
    <source>
        <dbReference type="Google" id="ProtNLM"/>
    </source>
</evidence>
<dbReference type="KEGG" id="spu:586539"/>
<dbReference type="EnsemblMetazoa" id="XM_030981625">
    <property type="protein sequence ID" value="XP_030837485"/>
    <property type="gene ID" value="LOC586539"/>
</dbReference>
<protein>
    <recommendedName>
        <fullName evidence="12">Integrator complex subunit 13</fullName>
    </recommendedName>
</protein>
<dbReference type="GO" id="GO:0007346">
    <property type="term" value="P:regulation of mitotic cell cycle"/>
    <property type="evidence" value="ECO:0000318"/>
    <property type="project" value="GO_Central"/>
</dbReference>
<feature type="compositionally biased region" description="Basic and acidic residues" evidence="9">
    <location>
        <begin position="686"/>
        <end position="701"/>
    </location>
</feature>
<evidence type="ECO:0000256" key="9">
    <source>
        <dbReference type="SAM" id="MobiDB-lite"/>
    </source>
</evidence>
<dbReference type="OrthoDB" id="5844105at2759"/>
<dbReference type="GO" id="GO:0051642">
    <property type="term" value="P:centrosome localization"/>
    <property type="evidence" value="ECO:0000318"/>
    <property type="project" value="GO_Central"/>
</dbReference>
<dbReference type="InterPro" id="IPR019355">
    <property type="entry name" value="Cell_cycle_regulator_Mat89Bb"/>
</dbReference>
<evidence type="ECO:0000256" key="8">
    <source>
        <dbReference type="ARBA" id="ARBA00061603"/>
    </source>
</evidence>